<keyword evidence="2" id="KW-1185">Reference proteome</keyword>
<dbReference type="InParanoid" id="A0A2T3A624"/>
<feature type="non-terminal residue" evidence="1">
    <location>
        <position position="1"/>
    </location>
</feature>
<dbReference type="STRING" id="2025994.A0A2T3A624"/>
<organism evidence="1 2">
    <name type="scientific">Coniella lustricola</name>
    <dbReference type="NCBI Taxonomy" id="2025994"/>
    <lineage>
        <taxon>Eukaryota</taxon>
        <taxon>Fungi</taxon>
        <taxon>Dikarya</taxon>
        <taxon>Ascomycota</taxon>
        <taxon>Pezizomycotina</taxon>
        <taxon>Sordariomycetes</taxon>
        <taxon>Sordariomycetidae</taxon>
        <taxon>Diaporthales</taxon>
        <taxon>Schizoparmaceae</taxon>
        <taxon>Coniella</taxon>
    </lineage>
</organism>
<dbReference type="OrthoDB" id="1523883at2759"/>
<reference evidence="1 2" key="1">
    <citation type="journal article" date="2018" name="Mycol. Prog.">
        <title>Coniella lustricola, a new species from submerged detritus.</title>
        <authorList>
            <person name="Raudabaugh D.B."/>
            <person name="Iturriaga T."/>
            <person name="Carver A."/>
            <person name="Mondo S."/>
            <person name="Pangilinan J."/>
            <person name="Lipzen A."/>
            <person name="He G."/>
            <person name="Amirebrahimi M."/>
            <person name="Grigoriev I.V."/>
            <person name="Miller A.N."/>
        </authorList>
    </citation>
    <scope>NUCLEOTIDE SEQUENCE [LARGE SCALE GENOMIC DNA]</scope>
    <source>
        <strain evidence="1 2">B22-T-1</strain>
    </source>
</reference>
<gene>
    <name evidence="1" type="ORF">BD289DRAFT_369833</name>
</gene>
<accession>A0A2T3A624</accession>
<protein>
    <submittedName>
        <fullName evidence="1">Uncharacterized protein</fullName>
    </submittedName>
</protein>
<evidence type="ECO:0000313" key="2">
    <source>
        <dbReference type="Proteomes" id="UP000241462"/>
    </source>
</evidence>
<evidence type="ECO:0000313" key="1">
    <source>
        <dbReference type="EMBL" id="PSR83581.1"/>
    </source>
</evidence>
<dbReference type="EMBL" id="KZ678458">
    <property type="protein sequence ID" value="PSR83581.1"/>
    <property type="molecule type" value="Genomic_DNA"/>
</dbReference>
<sequence length="74" mass="8116">GNWLWCATGVALAIIHLAFVPAVTYKIQSIIENNGRGEAVERQRRWSAVHAARRVTVDMGAWLACPVAVTRTVS</sequence>
<dbReference type="AlphaFoldDB" id="A0A2T3A624"/>
<dbReference type="Proteomes" id="UP000241462">
    <property type="component" value="Unassembled WGS sequence"/>
</dbReference>
<proteinExistence type="predicted"/>
<name>A0A2T3A624_9PEZI</name>